<dbReference type="Pfam" id="PF00158">
    <property type="entry name" value="Sigma54_activat"/>
    <property type="match status" value="1"/>
</dbReference>
<keyword evidence="2" id="KW-0067">ATP-binding</keyword>
<name>A0ABY6Q4R1_9GAMM</name>
<keyword evidence="4" id="KW-0238">DNA-binding</keyword>
<evidence type="ECO:0000256" key="6">
    <source>
        <dbReference type="PROSITE-ProRule" id="PRU00169"/>
    </source>
</evidence>
<dbReference type="InterPro" id="IPR002078">
    <property type="entry name" value="Sigma_54_int"/>
</dbReference>
<dbReference type="InterPro" id="IPR027417">
    <property type="entry name" value="P-loop_NTPase"/>
</dbReference>
<dbReference type="RefSeq" id="WP_279243080.1">
    <property type="nucleotide sequence ID" value="NZ_CP036501.1"/>
</dbReference>
<dbReference type="SUPFAM" id="SSF46689">
    <property type="entry name" value="Homeodomain-like"/>
    <property type="match status" value="1"/>
</dbReference>
<keyword evidence="1" id="KW-0547">Nucleotide-binding</keyword>
<dbReference type="InterPro" id="IPR058031">
    <property type="entry name" value="AAA_lid_NorR"/>
</dbReference>
<dbReference type="SMART" id="SM00382">
    <property type="entry name" value="AAA"/>
    <property type="match status" value="1"/>
</dbReference>
<evidence type="ECO:0000256" key="2">
    <source>
        <dbReference type="ARBA" id="ARBA00022840"/>
    </source>
</evidence>
<proteinExistence type="predicted"/>
<keyword evidence="3" id="KW-0805">Transcription regulation</keyword>
<dbReference type="PROSITE" id="PS00676">
    <property type="entry name" value="SIGMA54_INTERACT_2"/>
    <property type="match status" value="1"/>
</dbReference>
<evidence type="ECO:0000256" key="5">
    <source>
        <dbReference type="ARBA" id="ARBA00023163"/>
    </source>
</evidence>
<keyword evidence="5" id="KW-0804">Transcription</keyword>
<evidence type="ECO:0000259" key="8">
    <source>
        <dbReference type="PROSITE" id="PS50110"/>
    </source>
</evidence>
<dbReference type="Pfam" id="PF02954">
    <property type="entry name" value="HTH_8"/>
    <property type="match status" value="1"/>
</dbReference>
<feature type="domain" description="Response regulatory" evidence="8">
    <location>
        <begin position="4"/>
        <end position="118"/>
    </location>
</feature>
<dbReference type="PROSITE" id="PS50045">
    <property type="entry name" value="SIGMA54_INTERACT_4"/>
    <property type="match status" value="1"/>
</dbReference>
<dbReference type="InterPro" id="IPR001789">
    <property type="entry name" value="Sig_transdc_resp-reg_receiver"/>
</dbReference>
<dbReference type="SUPFAM" id="SSF52540">
    <property type="entry name" value="P-loop containing nucleoside triphosphate hydrolases"/>
    <property type="match status" value="1"/>
</dbReference>
<dbReference type="PROSITE" id="PS00688">
    <property type="entry name" value="SIGMA54_INTERACT_3"/>
    <property type="match status" value="1"/>
</dbReference>
<organism evidence="9 10">
    <name type="scientific">Candidatus Paraluminiphilus aquimaris</name>
    <dbReference type="NCBI Taxonomy" id="2518994"/>
    <lineage>
        <taxon>Bacteria</taxon>
        <taxon>Pseudomonadati</taxon>
        <taxon>Pseudomonadota</taxon>
        <taxon>Gammaproteobacteria</taxon>
        <taxon>Cellvibrionales</taxon>
        <taxon>Halieaceae</taxon>
        <taxon>Candidatus Paraluminiphilus</taxon>
    </lineage>
</organism>
<dbReference type="InterPro" id="IPR011006">
    <property type="entry name" value="CheY-like_superfamily"/>
</dbReference>
<dbReference type="Gene3D" id="1.10.10.60">
    <property type="entry name" value="Homeodomain-like"/>
    <property type="match status" value="1"/>
</dbReference>
<evidence type="ECO:0000313" key="10">
    <source>
        <dbReference type="Proteomes" id="UP001317963"/>
    </source>
</evidence>
<dbReference type="SMART" id="SM00448">
    <property type="entry name" value="REC"/>
    <property type="match status" value="1"/>
</dbReference>
<evidence type="ECO:0000256" key="1">
    <source>
        <dbReference type="ARBA" id="ARBA00022741"/>
    </source>
</evidence>
<dbReference type="InterPro" id="IPR025943">
    <property type="entry name" value="Sigma_54_int_dom_ATP-bd_2"/>
</dbReference>
<protein>
    <submittedName>
        <fullName evidence="9">Sigma-54-dependent Fis family transcriptional regulator</fullName>
    </submittedName>
</protein>
<evidence type="ECO:0000256" key="3">
    <source>
        <dbReference type="ARBA" id="ARBA00023015"/>
    </source>
</evidence>
<dbReference type="PRINTS" id="PR01590">
    <property type="entry name" value="HTHFIS"/>
</dbReference>
<gene>
    <name evidence="9" type="ORF">E0F26_05690</name>
</gene>
<dbReference type="Gene3D" id="3.40.50.2300">
    <property type="match status" value="1"/>
</dbReference>
<dbReference type="PANTHER" id="PTHR32071">
    <property type="entry name" value="TRANSCRIPTIONAL REGULATORY PROTEIN"/>
    <property type="match status" value="1"/>
</dbReference>
<dbReference type="Gene3D" id="3.40.50.300">
    <property type="entry name" value="P-loop containing nucleotide triphosphate hydrolases"/>
    <property type="match status" value="1"/>
</dbReference>
<dbReference type="InterPro" id="IPR025944">
    <property type="entry name" value="Sigma_54_int_dom_CS"/>
</dbReference>
<dbReference type="InterPro" id="IPR002197">
    <property type="entry name" value="HTH_Fis"/>
</dbReference>
<dbReference type="InterPro" id="IPR003593">
    <property type="entry name" value="AAA+_ATPase"/>
</dbReference>
<keyword evidence="6" id="KW-0597">Phosphoprotein</keyword>
<dbReference type="PANTHER" id="PTHR32071:SF100">
    <property type="entry name" value="RESPONSE REGULATOR PROTEIN PILR"/>
    <property type="match status" value="1"/>
</dbReference>
<dbReference type="CDD" id="cd00009">
    <property type="entry name" value="AAA"/>
    <property type="match status" value="1"/>
</dbReference>
<reference evidence="9 10" key="1">
    <citation type="submission" date="2019-02" db="EMBL/GenBank/DDBJ databases">
        <title>Halieaceae_genomes.</title>
        <authorList>
            <person name="Li S.-H."/>
        </authorList>
    </citation>
    <scope>NUCLEOTIDE SEQUENCE [LARGE SCALE GENOMIC DNA]</scope>
    <source>
        <strain evidence="9 10">JH123</strain>
    </source>
</reference>
<dbReference type="InterPro" id="IPR009057">
    <property type="entry name" value="Homeodomain-like_sf"/>
</dbReference>
<dbReference type="PROSITE" id="PS50110">
    <property type="entry name" value="RESPONSE_REGULATORY"/>
    <property type="match status" value="1"/>
</dbReference>
<accession>A0ABY6Q4R1</accession>
<feature type="modified residue" description="4-aspartylphosphate" evidence="6">
    <location>
        <position position="53"/>
    </location>
</feature>
<dbReference type="Pfam" id="PF00072">
    <property type="entry name" value="Response_reg"/>
    <property type="match status" value="1"/>
</dbReference>
<dbReference type="Gene3D" id="1.10.8.60">
    <property type="match status" value="1"/>
</dbReference>
<feature type="domain" description="Sigma-54 factor interaction" evidence="7">
    <location>
        <begin position="132"/>
        <end position="361"/>
    </location>
</feature>
<evidence type="ECO:0000313" key="9">
    <source>
        <dbReference type="EMBL" id="UZP74267.1"/>
    </source>
</evidence>
<evidence type="ECO:0000256" key="4">
    <source>
        <dbReference type="ARBA" id="ARBA00023125"/>
    </source>
</evidence>
<dbReference type="Proteomes" id="UP001317963">
    <property type="component" value="Chromosome"/>
</dbReference>
<keyword evidence="10" id="KW-1185">Reference proteome</keyword>
<dbReference type="Pfam" id="PF25601">
    <property type="entry name" value="AAA_lid_14"/>
    <property type="match status" value="1"/>
</dbReference>
<evidence type="ECO:0000259" key="7">
    <source>
        <dbReference type="PROSITE" id="PS50045"/>
    </source>
</evidence>
<sequence>MNQTVLLVDDEPDILHLLEIALARMNLNTLSAKSLTEALQLLAHHEPDLCLTDMRLPDGNGLQLVEHVQQMERELPVAVITAHGSVEAAIDALKLGAFDFVSKPVALDKLRELVGHALNLKRTDGARNVRDLIGPSPATERLRGKIAKVARSQAPIHVHGESGAGKEVVARLIHQSSSRQDGPFIAVNCGAIPPELVESELFGHLKGSFTGAMHDKQGLFKAAEGGTLLLDEVADLPLATQVKLLRVLQEKAVRPVGSETEIGIDVRLISATHKQLNQEVAAGRFRDDLFYRINVIDIAVPALKERRDDIPDLTSYLLEKIAEENAEPVKRLSPSALSHLSHADFPGNVRQLENVLARAAALAEGEVIQIDDLEIIGSSSTIVASQHPQSHDLDFALEATVTQDVTTLAAVGGDLEGHMDSIERMILQNAMTEYRWNKTAAAKALGVSFRSLRYRLKKLGLED</sequence>
<dbReference type="EMBL" id="CP036501">
    <property type="protein sequence ID" value="UZP74267.1"/>
    <property type="molecule type" value="Genomic_DNA"/>
</dbReference>
<dbReference type="SUPFAM" id="SSF52172">
    <property type="entry name" value="CheY-like"/>
    <property type="match status" value="1"/>
</dbReference>